<dbReference type="Pfam" id="PF07005">
    <property type="entry name" value="SBD_N"/>
    <property type="match status" value="1"/>
</dbReference>
<dbReference type="EMBL" id="JACDUU010000002">
    <property type="protein sequence ID" value="MBA2871063.1"/>
    <property type="molecule type" value="Genomic_DNA"/>
</dbReference>
<comment type="similarity">
    <text evidence="1">Belongs to the four-carbon acid sugar kinase family.</text>
</comment>
<evidence type="ECO:0000256" key="4">
    <source>
        <dbReference type="ARBA" id="ARBA00022777"/>
    </source>
</evidence>
<name>A0A7V9YZA8_9BACL</name>
<keyword evidence="6" id="KW-0119">Carbohydrate metabolism</keyword>
<evidence type="ECO:0000256" key="3">
    <source>
        <dbReference type="ARBA" id="ARBA00022741"/>
    </source>
</evidence>
<protein>
    <submittedName>
        <fullName evidence="9">Uncharacterized protein YgbK (DUF1537 family)</fullName>
    </submittedName>
</protein>
<dbReference type="Gene3D" id="3.40.50.10840">
    <property type="entry name" value="Putative sugar-binding, N-terminal domain"/>
    <property type="match status" value="1"/>
</dbReference>
<evidence type="ECO:0000256" key="5">
    <source>
        <dbReference type="ARBA" id="ARBA00022840"/>
    </source>
</evidence>
<keyword evidence="10" id="KW-1185">Reference proteome</keyword>
<dbReference type="Proteomes" id="UP000580891">
    <property type="component" value="Unassembled WGS sequence"/>
</dbReference>
<dbReference type="InterPro" id="IPR010737">
    <property type="entry name" value="4-carb_acid_sugar_kinase_N"/>
</dbReference>
<dbReference type="GO" id="GO:0005524">
    <property type="term" value="F:ATP binding"/>
    <property type="evidence" value="ECO:0007669"/>
    <property type="project" value="UniProtKB-KW"/>
</dbReference>
<keyword evidence="4" id="KW-0418">Kinase</keyword>
<keyword evidence="2" id="KW-0808">Transferase</keyword>
<dbReference type="InterPro" id="IPR037051">
    <property type="entry name" value="4-carb_acid_sugar_kinase_N_sf"/>
</dbReference>
<dbReference type="RefSeq" id="WP_181536920.1">
    <property type="nucleotide sequence ID" value="NZ_JACDUU010000002.1"/>
</dbReference>
<evidence type="ECO:0000259" key="8">
    <source>
        <dbReference type="Pfam" id="PF17042"/>
    </source>
</evidence>
<keyword evidence="5" id="KW-0067">ATP-binding</keyword>
<evidence type="ECO:0000256" key="1">
    <source>
        <dbReference type="ARBA" id="ARBA00005715"/>
    </source>
</evidence>
<evidence type="ECO:0000313" key="10">
    <source>
        <dbReference type="Proteomes" id="UP000580891"/>
    </source>
</evidence>
<evidence type="ECO:0000259" key="7">
    <source>
        <dbReference type="Pfam" id="PF07005"/>
    </source>
</evidence>
<dbReference type="Pfam" id="PF17042">
    <property type="entry name" value="NBD_C"/>
    <property type="match status" value="1"/>
</dbReference>
<evidence type="ECO:0000256" key="6">
    <source>
        <dbReference type="ARBA" id="ARBA00023277"/>
    </source>
</evidence>
<proteinExistence type="inferred from homology"/>
<keyword evidence="3" id="KW-0547">Nucleotide-binding</keyword>
<sequence>MKVGVIADDLTGANATGVRLAKQGFTTATVVHNVPLPASDKYDAICIDTDSRYAKKEIAVNRVKEAMDSFKRWKVKVFCKRIDSTIRGNIGVEIDTVLNELGENSIAVVVPSFPDSGRVIIGGYLLVEGTPVQETDVARDPVIPIKKSFVPAIIEEQSQYPVTHIGLDIVLSGIEAITKGLKTKLEGGKRIIVFDAVNDEQIEAIAVAMTNIHDKIMVPVDPGPLTSFYSKAYLQQVVSEPKLLVTVGSVTSLTGQQLQYLFEKTKATPVYVDPEKLASYSETWQKEIDRAVDAGLDSLKTENILIVTTYHPGHKLINLKALSEIEHVTEDALAKRITDGLAVISRKIIEQSEYPIAGCFSSGGDVTASLCAVGRANGIELEDEVLPLAAYGHFIGGYFDGLPIVTKGGMIGDKRAIYKSVRFLQTKISKSKRSVLHGKSS</sequence>
<dbReference type="InterPro" id="IPR042213">
    <property type="entry name" value="NBD_C_sf"/>
</dbReference>
<dbReference type="InterPro" id="IPR031475">
    <property type="entry name" value="NBD_C"/>
</dbReference>
<accession>A0A7V9YZA8</accession>
<gene>
    <name evidence="9" type="ORF">HNQ85_001333</name>
</gene>
<dbReference type="SUPFAM" id="SSF142764">
    <property type="entry name" value="YgbK-like"/>
    <property type="match status" value="1"/>
</dbReference>
<dbReference type="GO" id="GO:0016301">
    <property type="term" value="F:kinase activity"/>
    <property type="evidence" value="ECO:0007669"/>
    <property type="project" value="UniProtKB-KW"/>
</dbReference>
<feature type="domain" description="Four-carbon acid sugar kinase nucleotide binding" evidence="8">
    <location>
        <begin position="244"/>
        <end position="416"/>
    </location>
</feature>
<organism evidence="9 10">
    <name type="scientific">[Anoxybacillus] calidus</name>
    <dbReference type="NCBI Taxonomy" id="575178"/>
    <lineage>
        <taxon>Bacteria</taxon>
        <taxon>Bacillati</taxon>
        <taxon>Bacillota</taxon>
        <taxon>Bacilli</taxon>
        <taxon>Bacillales</taxon>
        <taxon>Anoxybacillaceae</taxon>
        <taxon>Paranoxybacillus</taxon>
    </lineage>
</organism>
<evidence type="ECO:0000256" key="2">
    <source>
        <dbReference type="ARBA" id="ARBA00022679"/>
    </source>
</evidence>
<reference evidence="9 10" key="1">
    <citation type="submission" date="2020-07" db="EMBL/GenBank/DDBJ databases">
        <title>Genomic Encyclopedia of Type Strains, Phase IV (KMG-IV): sequencing the most valuable type-strain genomes for metagenomic binning, comparative biology and taxonomic classification.</title>
        <authorList>
            <person name="Goeker M."/>
        </authorList>
    </citation>
    <scope>NUCLEOTIDE SEQUENCE [LARGE SCALE GENOMIC DNA]</scope>
    <source>
        <strain evidence="9 10">DSM 25220</strain>
    </source>
</reference>
<evidence type="ECO:0000313" key="9">
    <source>
        <dbReference type="EMBL" id="MBA2871063.1"/>
    </source>
</evidence>
<feature type="domain" description="Four-carbon acid sugar kinase N-terminal" evidence="7">
    <location>
        <begin position="4"/>
        <end position="226"/>
    </location>
</feature>
<comment type="caution">
    <text evidence="9">The sequence shown here is derived from an EMBL/GenBank/DDBJ whole genome shotgun (WGS) entry which is preliminary data.</text>
</comment>
<dbReference type="AlphaFoldDB" id="A0A7V9YZA8"/>
<dbReference type="Gene3D" id="3.40.980.20">
    <property type="entry name" value="Four-carbon acid sugar kinase, nucleotide binding domain"/>
    <property type="match status" value="1"/>
</dbReference>